<dbReference type="PANTHER" id="PTHR34203">
    <property type="entry name" value="METHYLTRANSFERASE, FKBM FAMILY PROTEIN"/>
    <property type="match status" value="1"/>
</dbReference>
<dbReference type="Proteomes" id="UP000469011">
    <property type="component" value="Unassembled WGS sequence"/>
</dbReference>
<dbReference type="SUPFAM" id="SSF53335">
    <property type="entry name" value="S-adenosyl-L-methionine-dependent methyltransferases"/>
    <property type="match status" value="1"/>
</dbReference>
<dbReference type="GO" id="GO:0032259">
    <property type="term" value="P:methylation"/>
    <property type="evidence" value="ECO:0007669"/>
    <property type="project" value="UniProtKB-KW"/>
</dbReference>
<gene>
    <name evidence="2" type="ORF">GTK09_08010</name>
</gene>
<comment type="caution">
    <text evidence="2">The sequence shown here is derived from an EMBL/GenBank/DDBJ whole genome shotgun (WGS) entry which is preliminary data.</text>
</comment>
<evidence type="ECO:0000259" key="1">
    <source>
        <dbReference type="Pfam" id="PF05050"/>
    </source>
</evidence>
<dbReference type="EMBL" id="JAAAMG010000005">
    <property type="protein sequence ID" value="NDW04373.1"/>
    <property type="molecule type" value="Genomic_DNA"/>
</dbReference>
<keyword evidence="3" id="KW-1185">Reference proteome</keyword>
<dbReference type="PANTHER" id="PTHR34203:SF15">
    <property type="entry name" value="SLL1173 PROTEIN"/>
    <property type="match status" value="1"/>
</dbReference>
<dbReference type="AlphaFoldDB" id="A0A6N9SZ45"/>
<dbReference type="Pfam" id="PF05050">
    <property type="entry name" value="Methyltransf_21"/>
    <property type="match status" value="1"/>
</dbReference>
<keyword evidence="2" id="KW-0808">Transferase</keyword>
<feature type="domain" description="Methyltransferase FkbM" evidence="1">
    <location>
        <begin position="43"/>
        <end position="199"/>
    </location>
</feature>
<sequence length="274" mass="29472">MYNSFMWGAPSASRNEILRSYEPIQPFLLLELSKHLAIDTFIDVGANIGTYSLFLSRLAGVGAIHAFEPNGKSFEELGRNIVLNGLAQKVHTHRLAASSTSGQAVFQVVGDYSGANGIKSTSIHAAGIAESVVECVTLDSMLDAFGERIGLKIDVEGHELEVLRGARQVLTTRKALLQIENYQSDGDDVAGFLGDAGYERITRVGPDHYYTNMAERPTDAELVAMFEEAARAAIAANLEPGGATARINLSSGVALEFAGGAARFLRTVKRRLRG</sequence>
<keyword evidence="2" id="KW-0489">Methyltransferase</keyword>
<dbReference type="RefSeq" id="WP_163462566.1">
    <property type="nucleotide sequence ID" value="NZ_JAAAMG010000005.1"/>
</dbReference>
<dbReference type="GO" id="GO:0008168">
    <property type="term" value="F:methyltransferase activity"/>
    <property type="evidence" value="ECO:0007669"/>
    <property type="project" value="UniProtKB-KW"/>
</dbReference>
<protein>
    <submittedName>
        <fullName evidence="2">FkbM family methyltransferase</fullName>
    </submittedName>
</protein>
<dbReference type="InterPro" id="IPR029063">
    <property type="entry name" value="SAM-dependent_MTases_sf"/>
</dbReference>
<evidence type="ECO:0000313" key="3">
    <source>
        <dbReference type="Proteomes" id="UP000469011"/>
    </source>
</evidence>
<reference evidence="2 3" key="1">
    <citation type="submission" date="2020-01" db="EMBL/GenBank/DDBJ databases">
        <title>Jiella pacifica sp. nov.</title>
        <authorList>
            <person name="Xue Z."/>
            <person name="Zhu S."/>
            <person name="Chen J."/>
            <person name="Yang J."/>
        </authorList>
    </citation>
    <scope>NUCLEOTIDE SEQUENCE [LARGE SCALE GENOMIC DNA]</scope>
    <source>
        <strain evidence="2 3">40Bstr34</strain>
    </source>
</reference>
<dbReference type="InterPro" id="IPR052514">
    <property type="entry name" value="SAM-dependent_MTase"/>
</dbReference>
<organism evidence="2 3">
    <name type="scientific">Jiella pacifica</name>
    <dbReference type="NCBI Taxonomy" id="2696469"/>
    <lineage>
        <taxon>Bacteria</taxon>
        <taxon>Pseudomonadati</taxon>
        <taxon>Pseudomonadota</taxon>
        <taxon>Alphaproteobacteria</taxon>
        <taxon>Hyphomicrobiales</taxon>
        <taxon>Aurantimonadaceae</taxon>
        <taxon>Jiella</taxon>
    </lineage>
</organism>
<evidence type="ECO:0000313" key="2">
    <source>
        <dbReference type="EMBL" id="NDW04373.1"/>
    </source>
</evidence>
<dbReference type="InterPro" id="IPR006342">
    <property type="entry name" value="FkbM_mtfrase"/>
</dbReference>
<name>A0A6N9SZ45_9HYPH</name>
<accession>A0A6N9SZ45</accession>
<dbReference type="Gene3D" id="3.40.50.150">
    <property type="entry name" value="Vaccinia Virus protein VP39"/>
    <property type="match status" value="1"/>
</dbReference>
<proteinExistence type="predicted"/>
<dbReference type="NCBIfam" id="TIGR01444">
    <property type="entry name" value="fkbM_fam"/>
    <property type="match status" value="1"/>
</dbReference>